<protein>
    <submittedName>
        <fullName evidence="6">Nucleoside phosphatase GDA1/CD39</fullName>
    </submittedName>
</protein>
<keyword evidence="5" id="KW-1133">Transmembrane helix</keyword>
<keyword evidence="4" id="KW-0547">Nucleotide-binding</keyword>
<feature type="binding site" evidence="4">
    <location>
        <begin position="231"/>
        <end position="235"/>
    </location>
    <ligand>
        <name>ATP</name>
        <dbReference type="ChEBI" id="CHEBI:30616"/>
    </ligand>
</feature>
<dbReference type="EMBL" id="JARAOO010000010">
    <property type="protein sequence ID" value="KAJ7953814.1"/>
    <property type="molecule type" value="Genomic_DNA"/>
</dbReference>
<dbReference type="GO" id="GO:0017110">
    <property type="term" value="F:nucleoside diphosphate phosphatase activity"/>
    <property type="evidence" value="ECO:0007669"/>
    <property type="project" value="TreeGrafter"/>
</dbReference>
<accession>A0AAD7L973</accession>
<dbReference type="CDD" id="cd24042">
    <property type="entry name" value="ASKHA_NBD_AtAPY3-like"/>
    <property type="match status" value="1"/>
</dbReference>
<dbReference type="KEGG" id="qsa:O6P43_025465"/>
<sequence length="542" mass="60708">MRRSNARTRVDSKSKQMDPIKLQIRPSSRPNLFARNSKTTKSNYMAFASIFIALAFFLCYLFVFGRNSQNIAKKKYGIVIDGGSTGTRIHVFKYKVESGNAVFDFVKDGLASMRVNPGLSSYGEEPNGAGESLAELLEFGKGRVPKENWGDTEIRLMATAGLRMLELGVQERILESCRRVLRSSGFKFRDEWASVIKGSDEGIYAWVIANYALGTLGGDPLPTLGIIELGGASAQVTFVSSEPMPSEFSHAVRFGNTTYNLYSHSFLQFGQNVAFDSLREALISGDVKLATKTLQKGLSIDPCIPKGYSHNVESWNLSPGSLGINRQSTLQTRGNFTECRSAALMLLQKGKEKCSYQHCYLGSTFMPKLQGKFLATENFFYTSKFFGLEPRAFLSDLMIAGQQFCEEDWPKLKKKYQSLDEEDLLRYCFSSSYIVAMLHDSLGVALDDERIVVSNQVGSIPLDWALGAFILQSMADLNVQQHTDWIATFINDDSPTLLSLIGILIILMFTAWSVSWWRKTQLKTIYDLEKGRYIVTQVGRSW</sequence>
<dbReference type="InterPro" id="IPR000407">
    <property type="entry name" value="GDA1_CD39_NTPase"/>
</dbReference>
<comment type="similarity">
    <text evidence="1">Belongs to the GDA1/CD39 NTPase family.</text>
</comment>
<keyword evidence="4" id="KW-0067">ATP-binding</keyword>
<dbReference type="Proteomes" id="UP001163823">
    <property type="component" value="Chromosome 10"/>
</dbReference>
<dbReference type="PANTHER" id="PTHR11782:SF3">
    <property type="entry name" value="APYRASE 6-RELATED"/>
    <property type="match status" value="1"/>
</dbReference>
<keyword evidence="2" id="KW-0378">Hydrolase</keyword>
<dbReference type="GO" id="GO:0016020">
    <property type="term" value="C:membrane"/>
    <property type="evidence" value="ECO:0007669"/>
    <property type="project" value="TreeGrafter"/>
</dbReference>
<dbReference type="Gene3D" id="3.30.420.40">
    <property type="match status" value="1"/>
</dbReference>
<dbReference type="PANTHER" id="PTHR11782">
    <property type="entry name" value="ADENOSINE/GUANOSINE DIPHOSPHATASE"/>
    <property type="match status" value="1"/>
</dbReference>
<feature type="active site" description="Proton acceptor" evidence="3">
    <location>
        <position position="201"/>
    </location>
</feature>
<keyword evidence="5" id="KW-0472">Membrane</keyword>
<dbReference type="AlphaFoldDB" id="A0AAD7L973"/>
<evidence type="ECO:0000256" key="3">
    <source>
        <dbReference type="PIRSR" id="PIRSR600407-1"/>
    </source>
</evidence>
<dbReference type="GO" id="GO:0009134">
    <property type="term" value="P:nucleoside diphosphate catabolic process"/>
    <property type="evidence" value="ECO:0007669"/>
    <property type="project" value="TreeGrafter"/>
</dbReference>
<evidence type="ECO:0000256" key="4">
    <source>
        <dbReference type="PIRSR" id="PIRSR600407-2"/>
    </source>
</evidence>
<evidence type="ECO:0000256" key="2">
    <source>
        <dbReference type="ARBA" id="ARBA00022801"/>
    </source>
</evidence>
<dbReference type="GO" id="GO:0005524">
    <property type="term" value="F:ATP binding"/>
    <property type="evidence" value="ECO:0007669"/>
    <property type="project" value="UniProtKB-KW"/>
</dbReference>
<reference evidence="6" key="1">
    <citation type="journal article" date="2023" name="Science">
        <title>Elucidation of the pathway for biosynthesis of saponin adjuvants from the soapbark tree.</title>
        <authorList>
            <person name="Reed J."/>
            <person name="Orme A."/>
            <person name="El-Demerdash A."/>
            <person name="Owen C."/>
            <person name="Martin L.B.B."/>
            <person name="Misra R.C."/>
            <person name="Kikuchi S."/>
            <person name="Rejzek M."/>
            <person name="Martin A.C."/>
            <person name="Harkess A."/>
            <person name="Leebens-Mack J."/>
            <person name="Louveau T."/>
            <person name="Stephenson M.J."/>
            <person name="Osbourn A."/>
        </authorList>
    </citation>
    <scope>NUCLEOTIDE SEQUENCE</scope>
    <source>
        <strain evidence="6">S10</strain>
    </source>
</reference>
<keyword evidence="5" id="KW-0812">Transmembrane</keyword>
<evidence type="ECO:0000256" key="5">
    <source>
        <dbReference type="SAM" id="Phobius"/>
    </source>
</evidence>
<evidence type="ECO:0000256" key="1">
    <source>
        <dbReference type="ARBA" id="ARBA00009283"/>
    </source>
</evidence>
<evidence type="ECO:0000313" key="7">
    <source>
        <dbReference type="Proteomes" id="UP001163823"/>
    </source>
</evidence>
<proteinExistence type="inferred from homology"/>
<comment type="caution">
    <text evidence="6">The sequence shown here is derived from an EMBL/GenBank/DDBJ whole genome shotgun (WGS) entry which is preliminary data.</text>
</comment>
<name>A0AAD7L973_QUISA</name>
<gene>
    <name evidence="6" type="ORF">O6P43_025465</name>
</gene>
<dbReference type="Pfam" id="PF01150">
    <property type="entry name" value="GDA1_CD39"/>
    <property type="match status" value="1"/>
</dbReference>
<feature type="transmembrane region" description="Helical" evidence="5">
    <location>
        <begin position="44"/>
        <end position="65"/>
    </location>
</feature>
<organism evidence="6 7">
    <name type="scientific">Quillaja saponaria</name>
    <name type="common">Soap bark tree</name>
    <dbReference type="NCBI Taxonomy" id="32244"/>
    <lineage>
        <taxon>Eukaryota</taxon>
        <taxon>Viridiplantae</taxon>
        <taxon>Streptophyta</taxon>
        <taxon>Embryophyta</taxon>
        <taxon>Tracheophyta</taxon>
        <taxon>Spermatophyta</taxon>
        <taxon>Magnoliopsida</taxon>
        <taxon>eudicotyledons</taxon>
        <taxon>Gunneridae</taxon>
        <taxon>Pentapetalae</taxon>
        <taxon>rosids</taxon>
        <taxon>fabids</taxon>
        <taxon>Fabales</taxon>
        <taxon>Quillajaceae</taxon>
        <taxon>Quillaja</taxon>
    </lineage>
</organism>
<dbReference type="Gene3D" id="3.30.420.150">
    <property type="entry name" value="Exopolyphosphatase. Domain 2"/>
    <property type="match status" value="1"/>
</dbReference>
<evidence type="ECO:0000313" key="6">
    <source>
        <dbReference type="EMBL" id="KAJ7953814.1"/>
    </source>
</evidence>
<keyword evidence="7" id="KW-1185">Reference proteome</keyword>
<feature type="transmembrane region" description="Helical" evidence="5">
    <location>
        <begin position="497"/>
        <end position="517"/>
    </location>
</feature>